<evidence type="ECO:0000256" key="4">
    <source>
        <dbReference type="ARBA" id="ARBA00022741"/>
    </source>
</evidence>
<evidence type="ECO:0000256" key="3">
    <source>
        <dbReference type="ARBA" id="ARBA00022692"/>
    </source>
</evidence>
<dbReference type="Gene3D" id="3.40.50.300">
    <property type="entry name" value="P-loop containing nucleotide triphosphate hydrolases"/>
    <property type="match status" value="1"/>
</dbReference>
<evidence type="ECO:0000313" key="11">
    <source>
        <dbReference type="EMBL" id="ATA85957.1"/>
    </source>
</evidence>
<dbReference type="Gene3D" id="1.20.1560.10">
    <property type="entry name" value="ABC transporter type 1, transmembrane domain"/>
    <property type="match status" value="2"/>
</dbReference>
<keyword evidence="2" id="KW-0813">Transport</keyword>
<dbReference type="Pfam" id="PF00005">
    <property type="entry name" value="ABC_tran"/>
    <property type="match status" value="1"/>
</dbReference>
<name>A0A250FPR5_9FLAO</name>
<dbReference type="GO" id="GO:0005524">
    <property type="term" value="F:ATP binding"/>
    <property type="evidence" value="ECO:0007669"/>
    <property type="project" value="UniProtKB-KW"/>
</dbReference>
<dbReference type="OrthoDB" id="9780296at2"/>
<protein>
    <submittedName>
        <fullName evidence="11">Antibiotic ABC transporter ATP-binding protein</fullName>
    </submittedName>
</protein>
<evidence type="ECO:0000259" key="9">
    <source>
        <dbReference type="PROSITE" id="PS50893"/>
    </source>
</evidence>
<dbReference type="SUPFAM" id="SSF52540">
    <property type="entry name" value="P-loop containing nucleoside triphosphate hydrolases"/>
    <property type="match status" value="1"/>
</dbReference>
<dbReference type="GO" id="GO:0015421">
    <property type="term" value="F:ABC-type oligopeptide transporter activity"/>
    <property type="evidence" value="ECO:0007669"/>
    <property type="project" value="TreeGrafter"/>
</dbReference>
<dbReference type="InterPro" id="IPR011527">
    <property type="entry name" value="ABC1_TM_dom"/>
</dbReference>
<dbReference type="InterPro" id="IPR027417">
    <property type="entry name" value="P-loop_NTPase"/>
</dbReference>
<feature type="transmembrane region" description="Helical" evidence="8">
    <location>
        <begin position="181"/>
        <end position="199"/>
    </location>
</feature>
<evidence type="ECO:0000256" key="1">
    <source>
        <dbReference type="ARBA" id="ARBA00004651"/>
    </source>
</evidence>
<dbReference type="CDD" id="cd03254">
    <property type="entry name" value="ABCC_Glucan_exporter_like"/>
    <property type="match status" value="1"/>
</dbReference>
<keyword evidence="7 8" id="KW-0472">Membrane</keyword>
<feature type="domain" description="ABC transmembrane type-1" evidence="10">
    <location>
        <begin position="42"/>
        <end position="325"/>
    </location>
</feature>
<dbReference type="PANTHER" id="PTHR43394">
    <property type="entry name" value="ATP-DEPENDENT PERMEASE MDL1, MITOCHONDRIAL"/>
    <property type="match status" value="1"/>
</dbReference>
<dbReference type="SUPFAM" id="SSF90123">
    <property type="entry name" value="ABC transporter transmembrane region"/>
    <property type="match status" value="1"/>
</dbReference>
<evidence type="ECO:0000313" key="12">
    <source>
        <dbReference type="Proteomes" id="UP000217250"/>
    </source>
</evidence>
<keyword evidence="5 11" id="KW-0067">ATP-binding</keyword>
<reference evidence="12" key="1">
    <citation type="submission" date="2017-06" db="EMBL/GenBank/DDBJ databases">
        <title>Capnocytophaga spp. assemblies.</title>
        <authorList>
            <person name="Gulvik C.A."/>
        </authorList>
    </citation>
    <scope>NUCLEOTIDE SEQUENCE [LARGE SCALE GENOMIC DNA]</scope>
    <source>
        <strain evidence="12">H1496</strain>
    </source>
</reference>
<dbReference type="Proteomes" id="UP000217250">
    <property type="component" value="Chromosome"/>
</dbReference>
<comment type="subcellular location">
    <subcellularLocation>
        <location evidence="1">Cell membrane</location>
        <topology evidence="1">Multi-pass membrane protein</topology>
    </subcellularLocation>
</comment>
<evidence type="ECO:0000256" key="2">
    <source>
        <dbReference type="ARBA" id="ARBA00022448"/>
    </source>
</evidence>
<accession>A0A250FPR5</accession>
<dbReference type="PROSITE" id="PS00211">
    <property type="entry name" value="ABC_TRANSPORTER_1"/>
    <property type="match status" value="1"/>
</dbReference>
<dbReference type="InterPro" id="IPR003439">
    <property type="entry name" value="ABC_transporter-like_ATP-bd"/>
</dbReference>
<evidence type="ECO:0000256" key="7">
    <source>
        <dbReference type="ARBA" id="ARBA00023136"/>
    </source>
</evidence>
<sequence length="599" mass="68227">MLLTTPFDNHTNKMSQQKTKTNDFSILKKLFSYTKPYKWIFALVAFLSIYISGASSLRAYISKEIINTYIVPKDYEGLLYASLLLVGILLSEIISQISFAYYSGWIGQMVIYDMRKKLFSLMLRFNMKYHNQSSVGVLITRAVNDLERIGEIFSAGFFEIISDILKMLLIMSLMLLTDWKLSLLTFLTLPIIIYATHLFQKASKAAFTDIRREVANLNSFVQERITGIKVVQLFTREEQEYKAFQEINEKHKKAWLRNILQNSIYFPIAEILSSIAIALVIWYGGLQVAHHEMASLGVIFMFVQLVQELYRPLRHIADKFTVLQMGMVAAGRVFDIMEEGKENQEEALGGICRDIEGNIQFNKVIFGYKKEEEILHGISFSAQQGETIAIVGATGAGKSTVIQLLSRFYKANSGKILIDGVDCNDYNLENYRKQISVVLQDVFLFADSIFYNITLGDENITLEQVKEAAKEIGIHDFIEQLPNGYLFDVKERGAVLSAGQRQLISFLRAYVHKPKILILDEATASVDSHSEKLLQQATEKITQGRTSIVIAHRLSTVRKADRIIVMNKGNIVEEGTHEQLLEIPNGYYKNLYDMQFASE</sequence>
<dbReference type="GO" id="GO:0016887">
    <property type="term" value="F:ATP hydrolysis activity"/>
    <property type="evidence" value="ECO:0007669"/>
    <property type="project" value="InterPro"/>
</dbReference>
<dbReference type="PROSITE" id="PS50929">
    <property type="entry name" value="ABC_TM1F"/>
    <property type="match status" value="1"/>
</dbReference>
<keyword evidence="4" id="KW-0547">Nucleotide-binding</keyword>
<proteinExistence type="predicted"/>
<dbReference type="SMART" id="SM00382">
    <property type="entry name" value="AAA"/>
    <property type="match status" value="1"/>
</dbReference>
<keyword evidence="6 8" id="KW-1133">Transmembrane helix</keyword>
<dbReference type="EMBL" id="CP022386">
    <property type="protein sequence ID" value="ATA85957.1"/>
    <property type="molecule type" value="Genomic_DNA"/>
</dbReference>
<dbReference type="InterPro" id="IPR017871">
    <property type="entry name" value="ABC_transporter-like_CS"/>
</dbReference>
<dbReference type="InterPro" id="IPR003593">
    <property type="entry name" value="AAA+_ATPase"/>
</dbReference>
<dbReference type="InterPro" id="IPR039421">
    <property type="entry name" value="Type_1_exporter"/>
</dbReference>
<dbReference type="KEGG" id="cgh:CGC50_01570"/>
<evidence type="ECO:0000256" key="5">
    <source>
        <dbReference type="ARBA" id="ARBA00022840"/>
    </source>
</evidence>
<evidence type="ECO:0000256" key="6">
    <source>
        <dbReference type="ARBA" id="ARBA00022989"/>
    </source>
</evidence>
<feature type="transmembrane region" description="Helical" evidence="8">
    <location>
        <begin position="39"/>
        <end position="61"/>
    </location>
</feature>
<dbReference type="AlphaFoldDB" id="A0A250FPR5"/>
<organism evidence="11 12">
    <name type="scientific">Capnocytophaga gingivalis</name>
    <dbReference type="NCBI Taxonomy" id="1017"/>
    <lineage>
        <taxon>Bacteria</taxon>
        <taxon>Pseudomonadati</taxon>
        <taxon>Bacteroidota</taxon>
        <taxon>Flavobacteriia</taxon>
        <taxon>Flavobacteriales</taxon>
        <taxon>Flavobacteriaceae</taxon>
        <taxon>Capnocytophaga</taxon>
    </lineage>
</organism>
<dbReference type="CDD" id="cd18544">
    <property type="entry name" value="ABC_6TM_TmrA_like"/>
    <property type="match status" value="1"/>
</dbReference>
<dbReference type="InterPro" id="IPR036640">
    <property type="entry name" value="ABC1_TM_sf"/>
</dbReference>
<dbReference type="PROSITE" id="PS50893">
    <property type="entry name" value="ABC_TRANSPORTER_2"/>
    <property type="match status" value="1"/>
</dbReference>
<dbReference type="GO" id="GO:0005886">
    <property type="term" value="C:plasma membrane"/>
    <property type="evidence" value="ECO:0007669"/>
    <property type="project" value="UniProtKB-SubCell"/>
</dbReference>
<evidence type="ECO:0000259" key="10">
    <source>
        <dbReference type="PROSITE" id="PS50929"/>
    </source>
</evidence>
<feature type="domain" description="ABC transporter" evidence="9">
    <location>
        <begin position="359"/>
        <end position="593"/>
    </location>
</feature>
<feature type="transmembrane region" description="Helical" evidence="8">
    <location>
        <begin position="81"/>
        <end position="107"/>
    </location>
</feature>
<feature type="transmembrane region" description="Helical" evidence="8">
    <location>
        <begin position="264"/>
        <end position="283"/>
    </location>
</feature>
<dbReference type="FunFam" id="3.40.50.300:FF:000287">
    <property type="entry name" value="Multidrug ABC transporter ATP-binding protein"/>
    <property type="match status" value="1"/>
</dbReference>
<keyword evidence="3 8" id="KW-0812">Transmembrane</keyword>
<evidence type="ECO:0000256" key="8">
    <source>
        <dbReference type="SAM" id="Phobius"/>
    </source>
</evidence>
<dbReference type="PANTHER" id="PTHR43394:SF1">
    <property type="entry name" value="ATP-BINDING CASSETTE SUB-FAMILY B MEMBER 10, MITOCHONDRIAL"/>
    <property type="match status" value="1"/>
</dbReference>
<dbReference type="Pfam" id="PF00664">
    <property type="entry name" value="ABC_membrane"/>
    <property type="match status" value="1"/>
</dbReference>
<gene>
    <name evidence="11" type="ORF">CGC50_01570</name>
</gene>